<comment type="similarity">
    <text evidence="1">Belongs to the complex I 24 kDa subunit family.</text>
</comment>
<sequence length="180" mass="20303">MSDTYTFDAKDLKEIEKIIDKYPEKQAAVLPVLWYAQDKFGHTDPSIQKLVARTMDIPEAHIHGVVTFYTQFYEKPKGKHVLDVCTCLSCQVCGGYDILHYLEEKLGIKAGETTSDGQFSLQSVECLGACGYAPMLQVTNDKYVNFLTREKVDQLVEDLKAGKKPAFESITMPQHKNDSE</sequence>
<dbReference type="Gene3D" id="3.40.30.10">
    <property type="entry name" value="Glutaredoxin"/>
    <property type="match status" value="1"/>
</dbReference>
<protein>
    <submittedName>
        <fullName evidence="8">NAD(P)H-dependent oxidoreductase subunit E</fullName>
    </submittedName>
</protein>
<dbReference type="InterPro" id="IPR041921">
    <property type="entry name" value="NuoE_N"/>
</dbReference>
<keyword evidence="4 7" id="KW-0408">Iron</keyword>
<name>A0A8J7UTB7_9BACT</name>
<dbReference type="NCBIfam" id="TIGR01958">
    <property type="entry name" value="nuoE_fam"/>
    <property type="match status" value="1"/>
</dbReference>
<evidence type="ECO:0000256" key="5">
    <source>
        <dbReference type="ARBA" id="ARBA00023014"/>
    </source>
</evidence>
<proteinExistence type="inferred from homology"/>
<dbReference type="PANTHER" id="PTHR10371:SF3">
    <property type="entry name" value="NADH DEHYDROGENASE [UBIQUINONE] FLAVOPROTEIN 2, MITOCHONDRIAL"/>
    <property type="match status" value="1"/>
</dbReference>
<feature type="binding site" evidence="7">
    <location>
        <position position="126"/>
    </location>
    <ligand>
        <name>[2Fe-2S] cluster</name>
        <dbReference type="ChEBI" id="CHEBI:190135"/>
    </ligand>
</feature>
<dbReference type="Proteomes" id="UP000673975">
    <property type="component" value="Unassembled WGS sequence"/>
</dbReference>
<evidence type="ECO:0000256" key="1">
    <source>
        <dbReference type="ARBA" id="ARBA00010643"/>
    </source>
</evidence>
<evidence type="ECO:0000313" key="9">
    <source>
        <dbReference type="Proteomes" id="UP000673975"/>
    </source>
</evidence>
<dbReference type="GO" id="GO:0051537">
    <property type="term" value="F:2 iron, 2 sulfur cluster binding"/>
    <property type="evidence" value="ECO:0007669"/>
    <property type="project" value="UniProtKB-KW"/>
</dbReference>
<dbReference type="Pfam" id="PF01257">
    <property type="entry name" value="2Fe-2S_thioredx"/>
    <property type="match status" value="1"/>
</dbReference>
<evidence type="ECO:0000256" key="7">
    <source>
        <dbReference type="PIRSR" id="PIRSR000216-1"/>
    </source>
</evidence>
<keyword evidence="3 7" id="KW-0479">Metal-binding</keyword>
<organism evidence="8 9">
    <name type="scientific">Natronogracilivirga saccharolytica</name>
    <dbReference type="NCBI Taxonomy" id="2812953"/>
    <lineage>
        <taxon>Bacteria</taxon>
        <taxon>Pseudomonadati</taxon>
        <taxon>Balneolota</taxon>
        <taxon>Balneolia</taxon>
        <taxon>Balneolales</taxon>
        <taxon>Cyclonatronaceae</taxon>
        <taxon>Natronogracilivirga</taxon>
    </lineage>
</organism>
<dbReference type="PROSITE" id="PS01099">
    <property type="entry name" value="COMPLEX1_24K"/>
    <property type="match status" value="1"/>
</dbReference>
<dbReference type="SUPFAM" id="SSF52833">
    <property type="entry name" value="Thioredoxin-like"/>
    <property type="match status" value="1"/>
</dbReference>
<comment type="cofactor">
    <cofactor evidence="7">
        <name>[2Fe-2S] cluster</name>
        <dbReference type="ChEBI" id="CHEBI:190135"/>
    </cofactor>
    <text evidence="7">Binds 1 [2Fe-2S] cluster.</text>
</comment>
<dbReference type="AlphaFoldDB" id="A0A8J7UTB7"/>
<dbReference type="InterPro" id="IPR042128">
    <property type="entry name" value="NuoE_dom"/>
</dbReference>
<comment type="cofactor">
    <cofactor evidence="6">
        <name>[2Fe-2S] cluster</name>
        <dbReference type="ChEBI" id="CHEBI:190135"/>
    </cofactor>
</comment>
<evidence type="ECO:0000256" key="4">
    <source>
        <dbReference type="ARBA" id="ARBA00023004"/>
    </source>
</evidence>
<keyword evidence="2 7" id="KW-0001">2Fe-2S</keyword>
<comment type="caution">
    <text evidence="8">The sequence shown here is derived from an EMBL/GenBank/DDBJ whole genome shotgun (WGS) entry which is preliminary data.</text>
</comment>
<dbReference type="Gene3D" id="1.10.10.1590">
    <property type="entry name" value="NADH-quinone oxidoreductase subunit E"/>
    <property type="match status" value="1"/>
</dbReference>
<dbReference type="GO" id="GO:0003954">
    <property type="term" value="F:NADH dehydrogenase activity"/>
    <property type="evidence" value="ECO:0007669"/>
    <property type="project" value="TreeGrafter"/>
</dbReference>
<dbReference type="FunFam" id="1.10.10.1590:FF:000001">
    <property type="entry name" value="NADH-quinone oxidoreductase subunit E"/>
    <property type="match status" value="1"/>
</dbReference>
<evidence type="ECO:0000313" key="8">
    <source>
        <dbReference type="EMBL" id="MBP3192441.1"/>
    </source>
</evidence>
<feature type="binding site" evidence="7">
    <location>
        <position position="130"/>
    </location>
    <ligand>
        <name>[2Fe-2S] cluster</name>
        <dbReference type="ChEBI" id="CHEBI:190135"/>
    </ligand>
</feature>
<feature type="binding site" evidence="7">
    <location>
        <position position="85"/>
    </location>
    <ligand>
        <name>[2Fe-2S] cluster</name>
        <dbReference type="ChEBI" id="CHEBI:190135"/>
    </ligand>
</feature>
<keyword evidence="9" id="KW-1185">Reference proteome</keyword>
<evidence type="ECO:0000256" key="6">
    <source>
        <dbReference type="ARBA" id="ARBA00034078"/>
    </source>
</evidence>
<dbReference type="PANTHER" id="PTHR10371">
    <property type="entry name" value="NADH DEHYDROGENASE UBIQUINONE FLAVOPROTEIN 2, MITOCHONDRIAL"/>
    <property type="match status" value="1"/>
</dbReference>
<dbReference type="PIRSF" id="PIRSF000216">
    <property type="entry name" value="NADH_DH_24kDa"/>
    <property type="match status" value="1"/>
</dbReference>
<dbReference type="CDD" id="cd03064">
    <property type="entry name" value="TRX_Fd_NuoE"/>
    <property type="match status" value="1"/>
</dbReference>
<dbReference type="InterPro" id="IPR002023">
    <property type="entry name" value="NuoE-like"/>
</dbReference>
<accession>A0A8J7UTB7</accession>
<dbReference type="GO" id="GO:0046872">
    <property type="term" value="F:metal ion binding"/>
    <property type="evidence" value="ECO:0007669"/>
    <property type="project" value="UniProtKB-KW"/>
</dbReference>
<dbReference type="InterPro" id="IPR036249">
    <property type="entry name" value="Thioredoxin-like_sf"/>
</dbReference>
<gene>
    <name evidence="8" type="ORF">NATSA_07185</name>
</gene>
<reference evidence="8" key="1">
    <citation type="submission" date="2021-02" db="EMBL/GenBank/DDBJ databases">
        <title>Natronogracilivirga saccharolytica gen. nov. sp. nov. a new anaerobic, haloalkiliphilic carbohydrate-fermenting bacterium from soda lake and proposing of Cyclonatronumiaceae fam. nov. in the phylum Balneolaeota.</title>
        <authorList>
            <person name="Zhilina T.N."/>
            <person name="Sorokin D.Y."/>
            <person name="Zavarzina D.G."/>
            <person name="Toshchakov S.V."/>
            <person name="Kublanov I.V."/>
        </authorList>
    </citation>
    <scope>NUCLEOTIDE SEQUENCE</scope>
    <source>
        <strain evidence="8">Z-1702</strain>
    </source>
</reference>
<dbReference type="RefSeq" id="WP_210511339.1">
    <property type="nucleotide sequence ID" value="NZ_JAFIDN010000004.1"/>
</dbReference>
<evidence type="ECO:0000256" key="2">
    <source>
        <dbReference type="ARBA" id="ARBA00022714"/>
    </source>
</evidence>
<dbReference type="EMBL" id="JAFIDN010000004">
    <property type="protein sequence ID" value="MBP3192441.1"/>
    <property type="molecule type" value="Genomic_DNA"/>
</dbReference>
<feature type="binding site" evidence="7">
    <location>
        <position position="90"/>
    </location>
    <ligand>
        <name>[2Fe-2S] cluster</name>
        <dbReference type="ChEBI" id="CHEBI:190135"/>
    </ligand>
</feature>
<evidence type="ECO:0000256" key="3">
    <source>
        <dbReference type="ARBA" id="ARBA00022723"/>
    </source>
</evidence>
<keyword evidence="5 7" id="KW-0411">Iron-sulfur</keyword>